<accession>A0A327NQK2</accession>
<proteinExistence type="predicted"/>
<sequence length="357" mass="40521">MAIDFNFSSAELETFRPEAQRTEYVVDPALYNAVRVAILLQQPLLLTGEPGTGKTRLAEKLADDLSQRPDSDFLNRPLVFHTKTTSTFTDLFYTYDALGHFQAAHFDEGNQLPPTPGGSLTKPIDNLLSKQKKEVPQASAYIQLQALGQAILLSNAEALADYNRREQSYLPMSSVPTDRPRSTVVLIDEVDKAPRDFANDLLNELDRFEFCVREDRNQTYCRGLGKVIVILTSNSEKNLPDAFLRRCIFYHIEFPEKQLLDIVVGQLFTNSPEYKAKKAQIDERLKEYIGVFMAMRNSNPKKQPATAELISWIYFLREQLINNVPYNSIDKTIRRAGNSILAKHKDDLLALNNALTE</sequence>
<dbReference type="Proteomes" id="UP000249016">
    <property type="component" value="Unassembled WGS sequence"/>
</dbReference>
<dbReference type="AlphaFoldDB" id="A0A327NQK2"/>
<keyword evidence="3" id="KW-1185">Reference proteome</keyword>
<evidence type="ECO:0000313" key="2">
    <source>
        <dbReference type="EMBL" id="RAI77005.1"/>
    </source>
</evidence>
<dbReference type="GO" id="GO:0016887">
    <property type="term" value="F:ATP hydrolysis activity"/>
    <property type="evidence" value="ECO:0007669"/>
    <property type="project" value="InterPro"/>
</dbReference>
<dbReference type="SUPFAM" id="SSF52540">
    <property type="entry name" value="P-loop containing nucleoside triphosphate hydrolases"/>
    <property type="match status" value="1"/>
</dbReference>
<evidence type="ECO:0000259" key="1">
    <source>
        <dbReference type="SMART" id="SM00382"/>
    </source>
</evidence>
<feature type="domain" description="AAA+ ATPase" evidence="1">
    <location>
        <begin position="40"/>
        <end position="259"/>
    </location>
</feature>
<organism evidence="2 3">
    <name type="scientific">Spirosoma telluris</name>
    <dbReference type="NCBI Taxonomy" id="2183553"/>
    <lineage>
        <taxon>Bacteria</taxon>
        <taxon>Pseudomonadati</taxon>
        <taxon>Bacteroidota</taxon>
        <taxon>Cytophagia</taxon>
        <taxon>Cytophagales</taxon>
        <taxon>Cytophagaceae</taxon>
        <taxon>Spirosoma</taxon>
    </lineage>
</organism>
<dbReference type="InterPro" id="IPR027417">
    <property type="entry name" value="P-loop_NTPase"/>
</dbReference>
<dbReference type="Gene3D" id="3.40.50.300">
    <property type="entry name" value="P-loop containing nucleotide triphosphate hydrolases"/>
    <property type="match status" value="2"/>
</dbReference>
<dbReference type="RefSeq" id="WP_111347097.1">
    <property type="nucleotide sequence ID" value="NZ_QLII01000001.1"/>
</dbReference>
<comment type="caution">
    <text evidence="2">The sequence shown here is derived from an EMBL/GenBank/DDBJ whole genome shotgun (WGS) entry which is preliminary data.</text>
</comment>
<dbReference type="EMBL" id="QLII01000001">
    <property type="protein sequence ID" value="RAI77005.1"/>
    <property type="molecule type" value="Genomic_DNA"/>
</dbReference>
<dbReference type="SMART" id="SM00382">
    <property type="entry name" value="AAA"/>
    <property type="match status" value="1"/>
</dbReference>
<name>A0A327NQK2_9BACT</name>
<evidence type="ECO:0000313" key="3">
    <source>
        <dbReference type="Proteomes" id="UP000249016"/>
    </source>
</evidence>
<dbReference type="InterPro" id="IPR049945">
    <property type="entry name" value="AAA_22"/>
</dbReference>
<dbReference type="Pfam" id="PF13401">
    <property type="entry name" value="AAA_22"/>
    <property type="match status" value="1"/>
</dbReference>
<dbReference type="OrthoDB" id="9783370at2"/>
<dbReference type="InterPro" id="IPR003593">
    <property type="entry name" value="AAA+_ATPase"/>
</dbReference>
<gene>
    <name evidence="2" type="ORF">HMF3257_27610</name>
</gene>
<reference evidence="2 3" key="1">
    <citation type="submission" date="2018-06" db="EMBL/GenBank/DDBJ databases">
        <title>Spirosoma sp. HMF3257 Genome sequencing and assembly.</title>
        <authorList>
            <person name="Kang H."/>
            <person name="Cha I."/>
            <person name="Kim H."/>
            <person name="Kang J."/>
            <person name="Joh K."/>
        </authorList>
    </citation>
    <scope>NUCLEOTIDE SEQUENCE [LARGE SCALE GENOMIC DNA]</scope>
    <source>
        <strain evidence="2 3">HMF3257</strain>
    </source>
</reference>
<protein>
    <submittedName>
        <fullName evidence="2">MoxR family ATPase</fullName>
    </submittedName>
</protein>